<dbReference type="EMBL" id="MJBS01000015">
    <property type="protein sequence ID" value="OHF02075.1"/>
    <property type="molecule type" value="Genomic_DNA"/>
</dbReference>
<dbReference type="InterPro" id="IPR036812">
    <property type="entry name" value="NAD(P)_OxRdtase_dom_sf"/>
</dbReference>
<dbReference type="PANTHER" id="PTHR46696:SF6">
    <property type="entry name" value="P450, PUTATIVE (EUROFUNG)-RELATED"/>
    <property type="match status" value="1"/>
</dbReference>
<dbReference type="AlphaFoldDB" id="A0A1G4BL62"/>
<dbReference type="InterPro" id="IPR023210">
    <property type="entry name" value="NADP_OxRdtase_dom"/>
</dbReference>
<dbReference type="RefSeq" id="XP_022479217.1">
    <property type="nucleotide sequence ID" value="XM_022614304.1"/>
</dbReference>
<dbReference type="SUPFAM" id="SSF48264">
    <property type="entry name" value="Cytochrome P450"/>
    <property type="match status" value="1"/>
</dbReference>
<keyword evidence="2" id="KW-0560">Oxidoreductase</keyword>
<evidence type="ECO:0000313" key="4">
    <source>
        <dbReference type="EMBL" id="OHF02075.1"/>
    </source>
</evidence>
<evidence type="ECO:0000259" key="3">
    <source>
        <dbReference type="Pfam" id="PF00248"/>
    </source>
</evidence>
<dbReference type="GO" id="GO:0016705">
    <property type="term" value="F:oxidoreductase activity, acting on paired donors, with incorporation or reduction of molecular oxygen"/>
    <property type="evidence" value="ECO:0007669"/>
    <property type="project" value="InterPro"/>
</dbReference>
<organism evidence="4 5">
    <name type="scientific">Colletotrichum orchidophilum</name>
    <dbReference type="NCBI Taxonomy" id="1209926"/>
    <lineage>
        <taxon>Eukaryota</taxon>
        <taxon>Fungi</taxon>
        <taxon>Dikarya</taxon>
        <taxon>Ascomycota</taxon>
        <taxon>Pezizomycotina</taxon>
        <taxon>Sordariomycetes</taxon>
        <taxon>Hypocreomycetidae</taxon>
        <taxon>Glomerellales</taxon>
        <taxon>Glomerellaceae</taxon>
        <taxon>Colletotrichum</taxon>
    </lineage>
</organism>
<accession>A0A1G4BL62</accession>
<evidence type="ECO:0000256" key="2">
    <source>
        <dbReference type="ARBA" id="ARBA00023002"/>
    </source>
</evidence>
<dbReference type="Gene3D" id="1.10.630.10">
    <property type="entry name" value="Cytochrome P450"/>
    <property type="match status" value="2"/>
</dbReference>
<dbReference type="GeneID" id="34555814"/>
<gene>
    <name evidence="4" type="ORF">CORC01_02654</name>
</gene>
<dbReference type="InterPro" id="IPR036396">
    <property type="entry name" value="Cyt_P450_sf"/>
</dbReference>
<reference evidence="4 5" key="1">
    <citation type="submission" date="2016-09" db="EMBL/GenBank/DDBJ databases">
        <authorList>
            <person name="Capua I."/>
            <person name="De Benedictis P."/>
            <person name="Joannis T."/>
            <person name="Lombin L.H."/>
            <person name="Cattoli G."/>
        </authorList>
    </citation>
    <scope>NUCLEOTIDE SEQUENCE [LARGE SCALE GENOMIC DNA]</scope>
    <source>
        <strain evidence="4 5">IMI 309357</strain>
    </source>
</reference>
<dbReference type="GO" id="GO:0005506">
    <property type="term" value="F:iron ion binding"/>
    <property type="evidence" value="ECO:0007669"/>
    <property type="project" value="InterPro"/>
</dbReference>
<comment type="caution">
    <text evidence="4">The sequence shown here is derived from an EMBL/GenBank/DDBJ whole genome shotgun (WGS) entry which is preliminary data.</text>
</comment>
<dbReference type="PANTHER" id="PTHR46696">
    <property type="entry name" value="P450, PUTATIVE (EUROFUNG)-RELATED"/>
    <property type="match status" value="1"/>
</dbReference>
<comment type="similarity">
    <text evidence="1">Belongs to the cytochrome P450 family.</text>
</comment>
<proteinExistence type="inferred from homology"/>
<evidence type="ECO:0000313" key="5">
    <source>
        <dbReference type="Proteomes" id="UP000176998"/>
    </source>
</evidence>
<dbReference type="SUPFAM" id="SSF51430">
    <property type="entry name" value="NAD(P)-linked oxidoreductase"/>
    <property type="match status" value="1"/>
</dbReference>
<protein>
    <submittedName>
        <fullName evidence="4">Cytochrome P450 55A1</fullName>
    </submittedName>
</protein>
<dbReference type="GO" id="GO:0004497">
    <property type="term" value="F:monooxygenase activity"/>
    <property type="evidence" value="ECO:0007669"/>
    <property type="project" value="InterPro"/>
</dbReference>
<dbReference type="Pfam" id="PF00248">
    <property type="entry name" value="Aldo_ket_red"/>
    <property type="match status" value="1"/>
</dbReference>
<sequence length="396" mass="44371">MKTTSNTYNLEDSERLIGLWMEARGYRHQIVIVTKSTAGYHAHDREGTPMPSNFTGNSFKSMRISVRNILGKLWTEYIDVLYVPCDWTTSVEEVMSQTMLPIAHDIDGETPSSSAPRASIPRQNSVASALWSPISRVRPFDGSLAWLVTKHKDVFAVATDTRLSKFRLLAPFCMPSFPPSAMRQGRTALFQDHVYSVRPYIQKTIKGLPDLVIDQGCREPVNLIEKLALPIPSYVIYIIQGVPFEYLEYLNQQNAVRTNGSGTAVQVQSANQSRHIERSDAVEIAFLLLVAGNATTVNMNALMSPINPLGLDFVFAGVRGRSGNRDKDVFPHPDVFNVHRTPDPNHALGFGFVPHRCITEQLSRAELEIVLNKVRYPVWLHQLPGLEIAVLMTDIE</sequence>
<keyword evidence="5" id="KW-1185">Reference proteome</keyword>
<name>A0A1G4BL62_9PEZI</name>
<dbReference type="Proteomes" id="UP000176998">
    <property type="component" value="Unassembled WGS sequence"/>
</dbReference>
<dbReference type="GO" id="GO:0020037">
    <property type="term" value="F:heme binding"/>
    <property type="evidence" value="ECO:0007669"/>
    <property type="project" value="InterPro"/>
</dbReference>
<dbReference type="STRING" id="1209926.A0A1G4BL62"/>
<dbReference type="Gene3D" id="3.20.20.100">
    <property type="entry name" value="NADP-dependent oxidoreductase domain"/>
    <property type="match status" value="1"/>
</dbReference>
<dbReference type="OrthoDB" id="3945418at2759"/>
<feature type="domain" description="NADP-dependent oxidoreductase" evidence="3">
    <location>
        <begin position="4"/>
        <end position="95"/>
    </location>
</feature>
<evidence type="ECO:0000256" key="1">
    <source>
        <dbReference type="ARBA" id="ARBA00010617"/>
    </source>
</evidence>